<name>A0A2W5TPT9_9BACT</name>
<dbReference type="AlphaFoldDB" id="A0A2W5TPT9"/>
<organism evidence="1 2">
    <name type="scientific">Archangium gephyra</name>
    <dbReference type="NCBI Taxonomy" id="48"/>
    <lineage>
        <taxon>Bacteria</taxon>
        <taxon>Pseudomonadati</taxon>
        <taxon>Myxococcota</taxon>
        <taxon>Myxococcia</taxon>
        <taxon>Myxococcales</taxon>
        <taxon>Cystobacterineae</taxon>
        <taxon>Archangiaceae</taxon>
        <taxon>Archangium</taxon>
    </lineage>
</organism>
<dbReference type="EMBL" id="QFQP01000002">
    <property type="protein sequence ID" value="PZR17570.1"/>
    <property type="molecule type" value="Genomic_DNA"/>
</dbReference>
<proteinExistence type="predicted"/>
<sequence length="196" mass="21771">MRFDTDSAIRFVRSLHSFRVDAVERLTDDSGEHAVRGSANGREVEVRFVENSGEFRLVTDDGVEELTRSDLRDLGPALAQYQRSVPWTDSVTGAVIKAVNEAVFPTTLADLRVRNVSDLGRNVLLTGRTSREEIDVVFDARSGDLTIIVTANGRKAPRRPMTSQESWDLSIVLRAMGKVTPAMAMLIEAARRHAHH</sequence>
<gene>
    <name evidence="1" type="ORF">DI536_04445</name>
</gene>
<reference evidence="1 2" key="1">
    <citation type="submission" date="2017-08" db="EMBL/GenBank/DDBJ databases">
        <title>Infants hospitalized years apart are colonized by the same room-sourced microbial strains.</title>
        <authorList>
            <person name="Brooks B."/>
            <person name="Olm M.R."/>
            <person name="Firek B.A."/>
            <person name="Baker R."/>
            <person name="Thomas B.C."/>
            <person name="Morowitz M.J."/>
            <person name="Banfield J.F."/>
        </authorList>
    </citation>
    <scope>NUCLEOTIDE SEQUENCE [LARGE SCALE GENOMIC DNA]</scope>
    <source>
        <strain evidence="1">S2_003_000_R2_14</strain>
    </source>
</reference>
<dbReference type="Proteomes" id="UP000249061">
    <property type="component" value="Unassembled WGS sequence"/>
</dbReference>
<accession>A0A2W5TPT9</accession>
<evidence type="ECO:0000313" key="2">
    <source>
        <dbReference type="Proteomes" id="UP000249061"/>
    </source>
</evidence>
<protein>
    <submittedName>
        <fullName evidence="1">Uncharacterized protein</fullName>
    </submittedName>
</protein>
<comment type="caution">
    <text evidence="1">The sequence shown here is derived from an EMBL/GenBank/DDBJ whole genome shotgun (WGS) entry which is preliminary data.</text>
</comment>
<evidence type="ECO:0000313" key="1">
    <source>
        <dbReference type="EMBL" id="PZR17570.1"/>
    </source>
</evidence>